<keyword evidence="5" id="KW-0540">Nuclease</keyword>
<evidence type="ECO:0000256" key="1">
    <source>
        <dbReference type="ARBA" id="ARBA00012493"/>
    </source>
</evidence>
<dbReference type="InterPro" id="IPR041577">
    <property type="entry name" value="RT_RNaseH_2"/>
</dbReference>
<dbReference type="FunFam" id="3.10.20.370:FF:000001">
    <property type="entry name" value="Retrovirus-related Pol polyprotein from transposon 17.6-like protein"/>
    <property type="match status" value="1"/>
</dbReference>
<dbReference type="SMART" id="SM00343">
    <property type="entry name" value="ZnF_C2HC"/>
    <property type="match status" value="2"/>
</dbReference>
<dbReference type="CDD" id="cd09274">
    <property type="entry name" value="RNase_HI_RT_Ty3"/>
    <property type="match status" value="1"/>
</dbReference>
<feature type="compositionally biased region" description="Polar residues" evidence="11">
    <location>
        <begin position="1308"/>
        <end position="1317"/>
    </location>
</feature>
<dbReference type="InterPro" id="IPR043502">
    <property type="entry name" value="DNA/RNA_pol_sf"/>
</dbReference>
<evidence type="ECO:0000256" key="5">
    <source>
        <dbReference type="ARBA" id="ARBA00022722"/>
    </source>
</evidence>
<dbReference type="PROSITE" id="PS50878">
    <property type="entry name" value="RT_POL"/>
    <property type="match status" value="1"/>
</dbReference>
<dbReference type="GO" id="GO:0015074">
    <property type="term" value="P:DNA integration"/>
    <property type="evidence" value="ECO:0007669"/>
    <property type="project" value="InterPro"/>
</dbReference>
<feature type="compositionally biased region" description="Polar residues" evidence="11">
    <location>
        <begin position="238"/>
        <end position="249"/>
    </location>
</feature>
<dbReference type="InterPro" id="IPR001584">
    <property type="entry name" value="Integrase_cat-core"/>
</dbReference>
<feature type="region of interest" description="Disordered" evidence="11">
    <location>
        <begin position="1274"/>
        <end position="1384"/>
    </location>
</feature>
<dbReference type="InterPro" id="IPR043128">
    <property type="entry name" value="Rev_trsase/Diguanyl_cyclase"/>
</dbReference>
<accession>A0A914VHN6</accession>
<evidence type="ECO:0000313" key="14">
    <source>
        <dbReference type="Proteomes" id="UP000887566"/>
    </source>
</evidence>
<keyword evidence="10" id="KW-0511">Multifunctional enzyme</keyword>
<dbReference type="Gene3D" id="4.10.60.10">
    <property type="entry name" value="Zinc finger, CCHC-type"/>
    <property type="match status" value="1"/>
</dbReference>
<evidence type="ECO:0000256" key="7">
    <source>
        <dbReference type="ARBA" id="ARBA00022759"/>
    </source>
</evidence>
<dbReference type="PROSITE" id="PS50994">
    <property type="entry name" value="INTEGRASE"/>
    <property type="match status" value="1"/>
</dbReference>
<evidence type="ECO:0000256" key="11">
    <source>
        <dbReference type="SAM" id="MobiDB-lite"/>
    </source>
</evidence>
<feature type="region of interest" description="Disordered" evidence="11">
    <location>
        <begin position="223"/>
        <end position="251"/>
    </location>
</feature>
<keyword evidence="14" id="KW-1185">Reference proteome</keyword>
<keyword evidence="2" id="KW-0645">Protease</keyword>
<dbReference type="GO" id="GO:0006508">
    <property type="term" value="P:proteolysis"/>
    <property type="evidence" value="ECO:0007669"/>
    <property type="project" value="UniProtKB-KW"/>
</dbReference>
<dbReference type="GO" id="GO:0042575">
    <property type="term" value="C:DNA polymerase complex"/>
    <property type="evidence" value="ECO:0007669"/>
    <property type="project" value="UniProtKB-ARBA"/>
</dbReference>
<dbReference type="Gene3D" id="3.30.70.270">
    <property type="match status" value="2"/>
</dbReference>
<dbReference type="SUPFAM" id="SSF56672">
    <property type="entry name" value="DNA/RNA polymerases"/>
    <property type="match status" value="1"/>
</dbReference>
<dbReference type="InterPro" id="IPR021109">
    <property type="entry name" value="Peptidase_aspartic_dom_sf"/>
</dbReference>
<proteinExistence type="predicted"/>
<protein>
    <recommendedName>
        <fullName evidence="1">RNA-directed DNA polymerase</fullName>
        <ecNumber evidence="1">2.7.7.49</ecNumber>
    </recommendedName>
</protein>
<dbReference type="Pfam" id="PF17919">
    <property type="entry name" value="RT_RNaseH_2"/>
    <property type="match status" value="1"/>
</dbReference>
<dbReference type="Proteomes" id="UP000887566">
    <property type="component" value="Unplaced"/>
</dbReference>
<dbReference type="GO" id="GO:0008270">
    <property type="term" value="F:zinc ion binding"/>
    <property type="evidence" value="ECO:0007669"/>
    <property type="project" value="InterPro"/>
</dbReference>
<dbReference type="SUPFAM" id="SSF50630">
    <property type="entry name" value="Acid proteases"/>
    <property type="match status" value="1"/>
</dbReference>
<dbReference type="GO" id="GO:0003964">
    <property type="term" value="F:RNA-directed DNA polymerase activity"/>
    <property type="evidence" value="ECO:0007669"/>
    <property type="project" value="UniProtKB-KW"/>
</dbReference>
<name>A0A914VHN6_9BILA</name>
<dbReference type="Pfam" id="PF00665">
    <property type="entry name" value="rve"/>
    <property type="match status" value="1"/>
</dbReference>
<keyword evidence="8" id="KW-0695">RNA-directed DNA polymerase</keyword>
<organism evidence="14 15">
    <name type="scientific">Plectus sambesii</name>
    <dbReference type="NCBI Taxonomy" id="2011161"/>
    <lineage>
        <taxon>Eukaryota</taxon>
        <taxon>Metazoa</taxon>
        <taxon>Ecdysozoa</taxon>
        <taxon>Nematoda</taxon>
        <taxon>Chromadorea</taxon>
        <taxon>Plectida</taxon>
        <taxon>Plectina</taxon>
        <taxon>Plectoidea</taxon>
        <taxon>Plectidae</taxon>
        <taxon>Plectus</taxon>
    </lineage>
</organism>
<dbReference type="InterPro" id="IPR012337">
    <property type="entry name" value="RNaseH-like_sf"/>
</dbReference>
<dbReference type="CDD" id="cd01647">
    <property type="entry name" value="RT_LTR"/>
    <property type="match status" value="1"/>
</dbReference>
<dbReference type="InterPro" id="IPR036397">
    <property type="entry name" value="RNaseH_sf"/>
</dbReference>
<reference evidence="15" key="1">
    <citation type="submission" date="2022-11" db="UniProtKB">
        <authorList>
            <consortium name="WormBaseParasite"/>
        </authorList>
    </citation>
    <scope>IDENTIFICATION</scope>
</reference>
<dbReference type="InterPro" id="IPR050951">
    <property type="entry name" value="Retrovirus_Pol_polyprotein"/>
</dbReference>
<keyword evidence="7" id="KW-0255">Endonuclease</keyword>
<evidence type="ECO:0000256" key="8">
    <source>
        <dbReference type="ARBA" id="ARBA00022918"/>
    </source>
</evidence>
<evidence type="ECO:0000256" key="9">
    <source>
        <dbReference type="ARBA" id="ARBA00023125"/>
    </source>
</evidence>
<feature type="domain" description="Integrase catalytic" evidence="13">
    <location>
        <begin position="1057"/>
        <end position="1211"/>
    </location>
</feature>
<dbReference type="SUPFAM" id="SSF57756">
    <property type="entry name" value="Retrovirus zinc finger-like domains"/>
    <property type="match status" value="1"/>
</dbReference>
<evidence type="ECO:0000256" key="3">
    <source>
        <dbReference type="ARBA" id="ARBA00022679"/>
    </source>
</evidence>
<feature type="domain" description="Reverse transcriptase" evidence="12">
    <location>
        <begin position="505"/>
        <end position="683"/>
    </location>
</feature>
<dbReference type="GO" id="GO:0004519">
    <property type="term" value="F:endonuclease activity"/>
    <property type="evidence" value="ECO:0007669"/>
    <property type="project" value="UniProtKB-KW"/>
</dbReference>
<dbReference type="GO" id="GO:0019899">
    <property type="term" value="F:enzyme binding"/>
    <property type="evidence" value="ECO:0007669"/>
    <property type="project" value="UniProtKB-ARBA"/>
</dbReference>
<evidence type="ECO:0000313" key="15">
    <source>
        <dbReference type="WBParaSite" id="PSAMB.scaffold190size67226.g3224.t1"/>
    </source>
</evidence>
<dbReference type="InterPro" id="IPR001878">
    <property type="entry name" value="Znf_CCHC"/>
</dbReference>
<keyword evidence="7" id="KW-0378">Hydrolase</keyword>
<dbReference type="Gene3D" id="2.40.70.10">
    <property type="entry name" value="Acid Proteases"/>
    <property type="match status" value="1"/>
</dbReference>
<dbReference type="SUPFAM" id="SSF53098">
    <property type="entry name" value="Ribonuclease H-like"/>
    <property type="match status" value="1"/>
</dbReference>
<evidence type="ECO:0000256" key="10">
    <source>
        <dbReference type="ARBA" id="ARBA00023268"/>
    </source>
</evidence>
<dbReference type="Pfam" id="PF17921">
    <property type="entry name" value="Integrase_H2C2"/>
    <property type="match status" value="1"/>
</dbReference>
<sequence length="1384" mass="156276">MATTAGSEAMRQSLGTPYVAAPTSIPPFEAFNPDVDKWTSYRDRLICHFNAYGLTPQLDPNNQRKMLFLSWVGKETFDLLAQSLFLTESILLPRLTFEDMKSALNNHYDATKSIMKATYNFWNCKQKLGQSFTEWDTELRELARHCAFTSGKLQEKPLDRAIRDMYMIGTCNPKIRQRLIDAEDPDLQTARQVALNTEKKELDLQSMTQNGSSQHSSINKLATKQNNRPKGGKRPPFQHSSPQQKSQPCDSCGKINHTREDCWHRNDTCNLCNRTGHIAAACRSSSKVEDKQKGQQWKQKQPKKLSAKLVINTTSTMLRSPKTCSMTVNGQHLRFELDTGADVTIGTFQDWLTLGKPCLTQSHDQLSGYTGQAIHVRGMCTVDVNYNGKSYALPLYFVQGDGSSLCGKNWIDSLKIDLNETYYGSSPPVNVKPLQVKRVYSESKLTAVLDKYTATFSPGLGRCNKAQAKLHLRPDARPRFFKPRPVPFARLQPTKEELQRNVDMGVLEKIDFNKRGYAAPIVVVAKPNGKVRICGDFKVTVNQQIHVDEHAIPTIDEIFTKMNGGEKFSNLDLADAYLQVELEEDSKDLLAINTPFGLYRYNRMPFGIASAPAIFQRIMDQLLADIPYCAAYLDDILISGRTEEEHLATLEQVLSRLQDAGFKCNHEKCSFFKDEVKYLGHIISAEGKRPDPGKTAAILKMPAPTNADEVSSFLGKINFYSRFLSDYTDLCAPLYELKKKGKKFAWSKLCQNNFDQLKSALAKATCLVHYDPKLPVLLATDASSYGVGAVLSHRYSDGTEKPIAFASKTLEPAEKNYSQIEKEGLSIMFGLKKFEQFLIGRHFELITDHRPLVSIFNPEKGIPASSANRLQRWALRLMGFDYKIVYRATKQHGNADALSRLPMGPDPTFSDKDSLKIHTIQQEAIDRSPLKLDDVIAATKQSSDLQQVIKWIQHGWPKMEPSHAHLLPFFRQKDVLSEQNGVILRYNQQVVIPPPLQSLTLCKLHYAHAGTVKMKQAARTYVWWPSIDQHIEALVKKCVPCSQVAPRPAPVYQPWPDPDQPWERLHIDFAGPYMGEKWLIVIDAKSKFAFVRQMGNDTTAKRTIKEMNAIFDVMGPCATIVTDNGPPFNSKEMVDFYNKYAIDHITAPPFHPASNGLAERFVCTFKEGMQKMKLSGQNDRLSALRSILRDYNWSPHSTTNIAPEQMMFGRPIRTELSALLQKKQTPSGNIQKDVYHNGQAVWVNITIPSNRAEWSAGWIRKQLGKTTYLVHMANGSQRKAHRNQLRLRIPEETDSTDDEYTSLPITLPATNTASTPVQDVPTDDATTDVLDEHEAQIQPESSQDTDKALPDTQSTTSRYPARDRHQPDRYTPSLIPSQKPKKKN</sequence>
<dbReference type="InterPro" id="IPR041588">
    <property type="entry name" value="Integrase_H2C2"/>
</dbReference>
<evidence type="ECO:0000256" key="2">
    <source>
        <dbReference type="ARBA" id="ARBA00022670"/>
    </source>
</evidence>
<dbReference type="PANTHER" id="PTHR37984">
    <property type="entry name" value="PROTEIN CBG26694"/>
    <property type="match status" value="1"/>
</dbReference>
<dbReference type="GO" id="GO:0003677">
    <property type="term" value="F:DNA binding"/>
    <property type="evidence" value="ECO:0007669"/>
    <property type="project" value="UniProtKB-KW"/>
</dbReference>
<dbReference type="FunFam" id="3.30.70.270:FF:000020">
    <property type="entry name" value="Transposon Tf2-6 polyprotein-like Protein"/>
    <property type="match status" value="1"/>
</dbReference>
<keyword evidence="4" id="KW-0548">Nucleotidyltransferase</keyword>
<dbReference type="GO" id="GO:0004190">
    <property type="term" value="F:aspartic-type endopeptidase activity"/>
    <property type="evidence" value="ECO:0007669"/>
    <property type="project" value="UniProtKB-KW"/>
</dbReference>
<dbReference type="InterPro" id="IPR000477">
    <property type="entry name" value="RT_dom"/>
</dbReference>
<evidence type="ECO:0000259" key="12">
    <source>
        <dbReference type="PROSITE" id="PS50878"/>
    </source>
</evidence>
<evidence type="ECO:0000256" key="4">
    <source>
        <dbReference type="ARBA" id="ARBA00022695"/>
    </source>
</evidence>
<dbReference type="WBParaSite" id="PSAMB.scaffold190size67226.g3224.t1">
    <property type="protein sequence ID" value="PSAMB.scaffold190size67226.g3224.t1"/>
    <property type="gene ID" value="PSAMB.scaffold190size67226.g3224"/>
</dbReference>
<evidence type="ECO:0000256" key="6">
    <source>
        <dbReference type="ARBA" id="ARBA00022750"/>
    </source>
</evidence>
<dbReference type="EC" id="2.7.7.49" evidence="1"/>
<dbReference type="Gene3D" id="3.30.420.10">
    <property type="entry name" value="Ribonuclease H-like superfamily/Ribonuclease H"/>
    <property type="match status" value="1"/>
</dbReference>
<dbReference type="PANTHER" id="PTHR37984:SF5">
    <property type="entry name" value="PROTEIN NYNRIN-LIKE"/>
    <property type="match status" value="1"/>
</dbReference>
<dbReference type="Gene3D" id="1.10.340.70">
    <property type="match status" value="1"/>
</dbReference>
<keyword evidence="9" id="KW-0238">DNA-binding</keyword>
<evidence type="ECO:0000259" key="13">
    <source>
        <dbReference type="PROSITE" id="PS50994"/>
    </source>
</evidence>
<keyword evidence="3" id="KW-0808">Transferase</keyword>
<keyword evidence="6" id="KW-0064">Aspartyl protease</keyword>
<dbReference type="Gene3D" id="3.10.10.10">
    <property type="entry name" value="HIV Type 1 Reverse Transcriptase, subunit A, domain 1"/>
    <property type="match status" value="1"/>
</dbReference>
<dbReference type="Pfam" id="PF00078">
    <property type="entry name" value="RVT_1"/>
    <property type="match status" value="1"/>
</dbReference>
<dbReference type="InterPro" id="IPR036875">
    <property type="entry name" value="Znf_CCHC_sf"/>
</dbReference>